<evidence type="ECO:0000313" key="1">
    <source>
        <dbReference type="EMBL" id="CAG8438088.1"/>
    </source>
</evidence>
<protein>
    <submittedName>
        <fullName evidence="1">3699_t:CDS:1</fullName>
    </submittedName>
</protein>
<comment type="caution">
    <text evidence="1">The sequence shown here is derived from an EMBL/GenBank/DDBJ whole genome shotgun (WGS) entry which is preliminary data.</text>
</comment>
<gene>
    <name evidence="1" type="ORF">DHETER_LOCUS51</name>
</gene>
<name>A0ACA9JV83_9GLOM</name>
<feature type="non-terminal residue" evidence="1">
    <location>
        <position position="1"/>
    </location>
</feature>
<sequence>QMTFYQDNFGDVWLTGTYQWGFNDPSSWGYDWSIRNGCDDVIFNLTDWLHMEFAADSGCYGYDNPSKKGHKRINYLDKRHNGNKCIIGKWGTKPWVVKVSDLTWDCEDQGFKHKICVGKDIYKDMVTVDDDKKPSRMKDEGNTTGLYLVIVGQSNDGKHGKRDTTTSAASINIDNEGGTVVPQQPPPTSNTPPAPATTTSTTTTSTPATTTSTTTTSTPATTTSTTTTPASTTTTSTTTTLTSATTTSSSKITYTPAPSSTSKITHTPVPSSTSKITYTPVPSSTSKITYPPVPSSTSKITYPPQSLSIKVIISPFIIHIWTVTQICKVIVIGQMNVARLFDTNLYLGSNSYPTKQAPILA</sequence>
<organism evidence="1 2">
    <name type="scientific">Dentiscutata heterogama</name>
    <dbReference type="NCBI Taxonomy" id="1316150"/>
    <lineage>
        <taxon>Eukaryota</taxon>
        <taxon>Fungi</taxon>
        <taxon>Fungi incertae sedis</taxon>
        <taxon>Mucoromycota</taxon>
        <taxon>Glomeromycotina</taxon>
        <taxon>Glomeromycetes</taxon>
        <taxon>Diversisporales</taxon>
        <taxon>Gigasporaceae</taxon>
        <taxon>Dentiscutata</taxon>
    </lineage>
</organism>
<keyword evidence="2" id="KW-1185">Reference proteome</keyword>
<accession>A0ACA9JV83</accession>
<dbReference type="Proteomes" id="UP000789702">
    <property type="component" value="Unassembled WGS sequence"/>
</dbReference>
<dbReference type="EMBL" id="CAJVPU010000019">
    <property type="protein sequence ID" value="CAG8438088.1"/>
    <property type="molecule type" value="Genomic_DNA"/>
</dbReference>
<evidence type="ECO:0000313" key="2">
    <source>
        <dbReference type="Proteomes" id="UP000789702"/>
    </source>
</evidence>
<proteinExistence type="predicted"/>
<reference evidence="1" key="1">
    <citation type="submission" date="2021-06" db="EMBL/GenBank/DDBJ databases">
        <authorList>
            <person name="Kallberg Y."/>
            <person name="Tangrot J."/>
            <person name="Rosling A."/>
        </authorList>
    </citation>
    <scope>NUCLEOTIDE SEQUENCE</scope>
    <source>
        <strain evidence="1">IL203A</strain>
    </source>
</reference>